<feature type="region of interest" description="Disordered" evidence="1">
    <location>
        <begin position="77"/>
        <end position="138"/>
    </location>
</feature>
<evidence type="ECO:0000256" key="1">
    <source>
        <dbReference type="SAM" id="MobiDB-lite"/>
    </source>
</evidence>
<evidence type="ECO:0000313" key="3">
    <source>
        <dbReference type="Proteomes" id="UP000251995"/>
    </source>
</evidence>
<dbReference type="Proteomes" id="UP000251995">
    <property type="component" value="Chromosome"/>
</dbReference>
<reference evidence="2 3" key="1">
    <citation type="submission" date="2017-12" db="EMBL/GenBank/DDBJ databases">
        <title>The whole genome sequence of the Acidipropionibacterium virtanenii sp. nov. type strain JS278.</title>
        <authorList>
            <person name="Laine P."/>
            <person name="Deptula P."/>
            <person name="Varmanen P."/>
            <person name="Auvinen P."/>
        </authorList>
    </citation>
    <scope>NUCLEOTIDE SEQUENCE [LARGE SCALE GENOMIC DNA]</scope>
    <source>
        <strain evidence="2 3">JS278</strain>
    </source>
</reference>
<name>A0A344UXX2_9ACTN</name>
<feature type="compositionally biased region" description="Basic and acidic residues" evidence="1">
    <location>
        <begin position="118"/>
        <end position="128"/>
    </location>
</feature>
<accession>A0A344UXX2</accession>
<dbReference type="RefSeq" id="WP_147243243.1">
    <property type="nucleotide sequence ID" value="NZ_CP025198.1"/>
</dbReference>
<dbReference type="EMBL" id="CP025198">
    <property type="protein sequence ID" value="AXE40120.1"/>
    <property type="molecule type" value="Genomic_DNA"/>
</dbReference>
<organism evidence="2 3">
    <name type="scientific">Acidipropionibacterium virtanenii</name>
    <dbReference type="NCBI Taxonomy" id="2057246"/>
    <lineage>
        <taxon>Bacteria</taxon>
        <taxon>Bacillati</taxon>
        <taxon>Actinomycetota</taxon>
        <taxon>Actinomycetes</taxon>
        <taxon>Propionibacteriales</taxon>
        <taxon>Propionibacteriaceae</taxon>
        <taxon>Acidipropionibacterium</taxon>
    </lineage>
</organism>
<dbReference type="OrthoDB" id="5147991at2"/>
<protein>
    <submittedName>
        <fullName evidence="2">Uncharacterized protein</fullName>
    </submittedName>
</protein>
<evidence type="ECO:0000313" key="2">
    <source>
        <dbReference type="EMBL" id="AXE40120.1"/>
    </source>
</evidence>
<dbReference type="KEGG" id="acij:JS278_02986"/>
<keyword evidence="3" id="KW-1185">Reference proteome</keyword>
<sequence>MDTDVQAEVQIPVDVRIAVKQTLSYPDWQEWIPWAWAMLARAGDVPMVLDEDAPDYLSHVITFASTSTAPMTHSLVPLTSAEPLNGSGHERHPPPGRSQNWRPPVLPDAPLRFVPSDAWKDRTSRRGWSEPSSAEDAS</sequence>
<proteinExistence type="predicted"/>
<gene>
    <name evidence="2" type="ORF">JS278_02986</name>
</gene>
<dbReference type="AlphaFoldDB" id="A0A344UXX2"/>